<sequence length="672" mass="75949">MKRIRYILFLSASALSFNALAQHHQEQDSLKHVEIEEVVVTSRVGVNKQLEKELRASKQANIDQLLDRIAGVQMIRRGAYAWEPTIRSLNAAQINLSIDGMAIFGACTDRMDPISSYIEPSNLQQINVNLEPSFNNYGAGIAGGVNFKLATPELSQHPKLSGMLGTGFETNAEAIQTLASLQYSTDRYGILINGIFRKAHEYRAANMQVIPHSQFQKWNGSLAFKYKINDRNQLTAQYLADYGQNIGYPALTMDVAYANANIASISHVYSMKSTGTDLRSKVYFNHIDHAMDDTKRPAESVAMHMDMPGVSWTGGFYSETSFQKGKHYLQARASGYVNRLTANMTMYPTQGSPMFMYTIPDAQRNNVSLDISDKFAFSEHWGLDLLGTYSFSHSKLYSEEGEAQLSGMKNGNLDRSNHLANISLMGHYQPSAHWHWMAKLGYATRSASLQEYYGFYLFNRLDNYDYLGNMDLKTEKALQASLGMSYQYAWMRFEATAYNYFFRDYIAGAINSDFQVMTIGATGVKQYANLPSANIVGAEFALRLKPFKYLEWISTIAYTEGIDNSNNSLPLISPFTNNNNLLLNYKGWTGQVELAYYAAQNKVSPEVYGDTHTPSATLLNAGLRKTFKLKQHRLISNIRVENIFDRYYYRHQDIMKIARPGRNFVAQISLSF</sequence>
<evidence type="ECO:0000256" key="9">
    <source>
        <dbReference type="RuleBase" id="RU003357"/>
    </source>
</evidence>
<dbReference type="InterPro" id="IPR037066">
    <property type="entry name" value="Plug_dom_sf"/>
</dbReference>
<keyword evidence="4 8" id="KW-0812">Transmembrane</keyword>
<keyword evidence="14" id="KW-1185">Reference proteome</keyword>
<dbReference type="Gene3D" id="2.170.130.10">
    <property type="entry name" value="TonB-dependent receptor, plug domain"/>
    <property type="match status" value="1"/>
</dbReference>
<evidence type="ECO:0000256" key="8">
    <source>
        <dbReference type="PROSITE-ProRule" id="PRU01360"/>
    </source>
</evidence>
<keyword evidence="13" id="KW-0675">Receptor</keyword>
<evidence type="ECO:0000256" key="6">
    <source>
        <dbReference type="ARBA" id="ARBA00023136"/>
    </source>
</evidence>
<keyword evidence="6 8" id="KW-0472">Membrane</keyword>
<dbReference type="PANTHER" id="PTHR30069:SF49">
    <property type="entry name" value="OUTER MEMBRANE PROTEIN C"/>
    <property type="match status" value="1"/>
</dbReference>
<evidence type="ECO:0000256" key="1">
    <source>
        <dbReference type="ARBA" id="ARBA00004571"/>
    </source>
</evidence>
<dbReference type="RefSeq" id="WP_286651315.1">
    <property type="nucleotide sequence ID" value="NZ_JACAGK010000024.1"/>
</dbReference>
<keyword evidence="10" id="KW-0732">Signal</keyword>
<feature type="chain" id="PRO_5046941919" evidence="10">
    <location>
        <begin position="22"/>
        <end position="672"/>
    </location>
</feature>
<evidence type="ECO:0000313" key="13">
    <source>
        <dbReference type="EMBL" id="MDM1048540.1"/>
    </source>
</evidence>
<name>A0ABT7NN12_9SPHI</name>
<comment type="caution">
    <text evidence="13">The sequence shown here is derived from an EMBL/GenBank/DDBJ whole genome shotgun (WGS) entry which is preliminary data.</text>
</comment>
<feature type="domain" description="TonB-dependent receptor-like beta-barrel" evidence="11">
    <location>
        <begin position="215"/>
        <end position="642"/>
    </location>
</feature>
<evidence type="ECO:0000259" key="12">
    <source>
        <dbReference type="Pfam" id="PF07715"/>
    </source>
</evidence>
<keyword evidence="5 9" id="KW-0798">TonB box</keyword>
<comment type="similarity">
    <text evidence="8 9">Belongs to the TonB-dependent receptor family.</text>
</comment>
<dbReference type="PROSITE" id="PS52016">
    <property type="entry name" value="TONB_DEPENDENT_REC_3"/>
    <property type="match status" value="1"/>
</dbReference>
<comment type="subcellular location">
    <subcellularLocation>
        <location evidence="1 8">Cell outer membrane</location>
        <topology evidence="1 8">Multi-pass membrane protein</topology>
    </subcellularLocation>
</comment>
<reference evidence="13" key="2">
    <citation type="journal article" date="2022" name="Sci. Total Environ.">
        <title>Prevalence, transmission, and molecular epidemiology of tet(X)-positive bacteria among humans, animals, and environmental niches in China: An epidemiological, and genomic-based study.</title>
        <authorList>
            <person name="Dong N."/>
            <person name="Zeng Y."/>
            <person name="Cai C."/>
            <person name="Sun C."/>
            <person name="Lu J."/>
            <person name="Liu C."/>
            <person name="Zhou H."/>
            <person name="Sun Q."/>
            <person name="Shu L."/>
            <person name="Wang H."/>
            <person name="Wang Y."/>
            <person name="Wang S."/>
            <person name="Wu C."/>
            <person name="Chan E.W."/>
            <person name="Chen G."/>
            <person name="Shen Z."/>
            <person name="Chen S."/>
            <person name="Zhang R."/>
        </authorList>
    </citation>
    <scope>NUCLEOTIDE SEQUENCE</scope>
    <source>
        <strain evidence="13">R1692</strain>
    </source>
</reference>
<dbReference type="SUPFAM" id="SSF56935">
    <property type="entry name" value="Porins"/>
    <property type="match status" value="1"/>
</dbReference>
<feature type="domain" description="TonB-dependent receptor plug" evidence="12">
    <location>
        <begin position="51"/>
        <end position="145"/>
    </location>
</feature>
<keyword evidence="7 8" id="KW-0998">Cell outer membrane</keyword>
<dbReference type="Pfam" id="PF07715">
    <property type="entry name" value="Plug"/>
    <property type="match status" value="1"/>
</dbReference>
<reference evidence="13" key="1">
    <citation type="submission" date="2020-06" db="EMBL/GenBank/DDBJ databases">
        <authorList>
            <person name="Dong N."/>
        </authorList>
    </citation>
    <scope>NUCLEOTIDE SEQUENCE</scope>
    <source>
        <strain evidence="13">R1692</strain>
    </source>
</reference>
<evidence type="ECO:0000256" key="2">
    <source>
        <dbReference type="ARBA" id="ARBA00022448"/>
    </source>
</evidence>
<evidence type="ECO:0000256" key="3">
    <source>
        <dbReference type="ARBA" id="ARBA00022452"/>
    </source>
</evidence>
<keyword evidence="3 8" id="KW-1134">Transmembrane beta strand</keyword>
<dbReference type="InterPro" id="IPR036942">
    <property type="entry name" value="Beta-barrel_TonB_sf"/>
</dbReference>
<dbReference type="Proteomes" id="UP001170954">
    <property type="component" value="Unassembled WGS sequence"/>
</dbReference>
<dbReference type="InterPro" id="IPR000531">
    <property type="entry name" value="Beta-barrel_TonB"/>
</dbReference>
<dbReference type="Pfam" id="PF00593">
    <property type="entry name" value="TonB_dep_Rec_b-barrel"/>
    <property type="match status" value="1"/>
</dbReference>
<feature type="signal peptide" evidence="10">
    <location>
        <begin position="1"/>
        <end position="21"/>
    </location>
</feature>
<evidence type="ECO:0000259" key="11">
    <source>
        <dbReference type="Pfam" id="PF00593"/>
    </source>
</evidence>
<dbReference type="InterPro" id="IPR012910">
    <property type="entry name" value="Plug_dom"/>
</dbReference>
<evidence type="ECO:0000256" key="10">
    <source>
        <dbReference type="SAM" id="SignalP"/>
    </source>
</evidence>
<dbReference type="PANTHER" id="PTHR30069">
    <property type="entry name" value="TONB-DEPENDENT OUTER MEMBRANE RECEPTOR"/>
    <property type="match status" value="1"/>
</dbReference>
<evidence type="ECO:0000256" key="5">
    <source>
        <dbReference type="ARBA" id="ARBA00023077"/>
    </source>
</evidence>
<keyword evidence="2 8" id="KW-0813">Transport</keyword>
<accession>A0ABT7NN12</accession>
<organism evidence="13 14">
    <name type="scientific">Sphingobacterium hotanense</name>
    <dbReference type="NCBI Taxonomy" id="649196"/>
    <lineage>
        <taxon>Bacteria</taxon>
        <taxon>Pseudomonadati</taxon>
        <taxon>Bacteroidota</taxon>
        <taxon>Sphingobacteriia</taxon>
        <taxon>Sphingobacteriales</taxon>
        <taxon>Sphingobacteriaceae</taxon>
        <taxon>Sphingobacterium</taxon>
    </lineage>
</organism>
<dbReference type="EMBL" id="JACAGK010000024">
    <property type="protein sequence ID" value="MDM1048540.1"/>
    <property type="molecule type" value="Genomic_DNA"/>
</dbReference>
<proteinExistence type="inferred from homology"/>
<protein>
    <submittedName>
        <fullName evidence="13">TonB-dependent receptor</fullName>
    </submittedName>
</protein>
<evidence type="ECO:0000256" key="4">
    <source>
        <dbReference type="ARBA" id="ARBA00022692"/>
    </source>
</evidence>
<dbReference type="Gene3D" id="2.40.170.20">
    <property type="entry name" value="TonB-dependent receptor, beta-barrel domain"/>
    <property type="match status" value="1"/>
</dbReference>
<evidence type="ECO:0000313" key="14">
    <source>
        <dbReference type="Proteomes" id="UP001170954"/>
    </source>
</evidence>
<gene>
    <name evidence="13" type="ORF">HX018_09850</name>
</gene>
<evidence type="ECO:0000256" key="7">
    <source>
        <dbReference type="ARBA" id="ARBA00023237"/>
    </source>
</evidence>
<dbReference type="InterPro" id="IPR039426">
    <property type="entry name" value="TonB-dep_rcpt-like"/>
</dbReference>